<protein>
    <submittedName>
        <fullName evidence="3">Uncharacterized protein</fullName>
    </submittedName>
</protein>
<dbReference type="RefSeq" id="WP_359270077.1">
    <property type="nucleotide sequence ID" value="NZ_JBEZNA010000012.1"/>
</dbReference>
<feature type="chain" id="PRO_5046750454" evidence="2">
    <location>
        <begin position="34"/>
        <end position="93"/>
    </location>
</feature>
<gene>
    <name evidence="3" type="ORF">AB0D95_07800</name>
</gene>
<evidence type="ECO:0000313" key="3">
    <source>
        <dbReference type="EMBL" id="MEU9577155.1"/>
    </source>
</evidence>
<evidence type="ECO:0000313" key="4">
    <source>
        <dbReference type="Proteomes" id="UP001551584"/>
    </source>
</evidence>
<organism evidence="3 4">
    <name type="scientific">Streptomyces chilikensis</name>
    <dbReference type="NCBI Taxonomy" id="1194079"/>
    <lineage>
        <taxon>Bacteria</taxon>
        <taxon>Bacillati</taxon>
        <taxon>Actinomycetota</taxon>
        <taxon>Actinomycetes</taxon>
        <taxon>Kitasatosporales</taxon>
        <taxon>Streptomycetaceae</taxon>
        <taxon>Streptomyces</taxon>
    </lineage>
</organism>
<proteinExistence type="predicted"/>
<name>A0ABV3ELS7_9ACTN</name>
<comment type="caution">
    <text evidence="3">The sequence shown here is derived from an EMBL/GenBank/DDBJ whole genome shotgun (WGS) entry which is preliminary data.</text>
</comment>
<dbReference type="EMBL" id="JBEZNA010000012">
    <property type="protein sequence ID" value="MEU9577155.1"/>
    <property type="molecule type" value="Genomic_DNA"/>
</dbReference>
<feature type="region of interest" description="Disordered" evidence="1">
    <location>
        <begin position="31"/>
        <end position="93"/>
    </location>
</feature>
<accession>A0ABV3ELS7</accession>
<keyword evidence="2" id="KW-0732">Signal</keyword>
<feature type="signal peptide" evidence="2">
    <location>
        <begin position="1"/>
        <end position="33"/>
    </location>
</feature>
<evidence type="ECO:0000256" key="1">
    <source>
        <dbReference type="SAM" id="MobiDB-lite"/>
    </source>
</evidence>
<reference evidence="3 4" key="1">
    <citation type="submission" date="2024-06" db="EMBL/GenBank/DDBJ databases">
        <title>The Natural Products Discovery Center: Release of the First 8490 Sequenced Strains for Exploring Actinobacteria Biosynthetic Diversity.</title>
        <authorList>
            <person name="Kalkreuter E."/>
            <person name="Kautsar S.A."/>
            <person name="Yang D."/>
            <person name="Bader C.D."/>
            <person name="Teijaro C.N."/>
            <person name="Fluegel L."/>
            <person name="Davis C.M."/>
            <person name="Simpson J.R."/>
            <person name="Lauterbach L."/>
            <person name="Steele A.D."/>
            <person name="Gui C."/>
            <person name="Meng S."/>
            <person name="Li G."/>
            <person name="Viehrig K."/>
            <person name="Ye F."/>
            <person name="Su P."/>
            <person name="Kiefer A.F."/>
            <person name="Nichols A."/>
            <person name="Cepeda A.J."/>
            <person name="Yan W."/>
            <person name="Fan B."/>
            <person name="Jiang Y."/>
            <person name="Adhikari A."/>
            <person name="Zheng C.-J."/>
            <person name="Schuster L."/>
            <person name="Cowan T.M."/>
            <person name="Smanski M.J."/>
            <person name="Chevrette M.G."/>
            <person name="De Carvalho L.P.S."/>
            <person name="Shen B."/>
        </authorList>
    </citation>
    <scope>NUCLEOTIDE SEQUENCE [LARGE SCALE GENOMIC DNA]</scope>
    <source>
        <strain evidence="3 4">NPDC048117</strain>
    </source>
</reference>
<dbReference type="Proteomes" id="UP001551584">
    <property type="component" value="Unassembled WGS sequence"/>
</dbReference>
<sequence length="93" mass="8538">MSHTAAPRNALRATVASALIVLLAAAGAQTGWAAGTTGPGTAVVATADTTAGGDTTTDEGDTGATTGGTGSTGGTGTGSTGGTGGTTDNNPWD</sequence>
<feature type="compositionally biased region" description="Low complexity" evidence="1">
    <location>
        <begin position="31"/>
        <end position="55"/>
    </location>
</feature>
<feature type="compositionally biased region" description="Gly residues" evidence="1">
    <location>
        <begin position="65"/>
        <end position="85"/>
    </location>
</feature>
<keyword evidence="4" id="KW-1185">Reference proteome</keyword>
<evidence type="ECO:0000256" key="2">
    <source>
        <dbReference type="SAM" id="SignalP"/>
    </source>
</evidence>